<dbReference type="Proteomes" id="UP001348149">
    <property type="component" value="Unassembled WGS sequence"/>
</dbReference>
<evidence type="ECO:0000256" key="4">
    <source>
        <dbReference type="ARBA" id="ARBA00022692"/>
    </source>
</evidence>
<organism evidence="8 9">
    <name type="scientific">Mesobacterium hydrothermale</name>
    <dbReference type="NCBI Taxonomy" id="3111907"/>
    <lineage>
        <taxon>Bacteria</taxon>
        <taxon>Pseudomonadati</taxon>
        <taxon>Pseudomonadota</taxon>
        <taxon>Alphaproteobacteria</taxon>
        <taxon>Rhodobacterales</taxon>
        <taxon>Roseobacteraceae</taxon>
        <taxon>Mesobacterium</taxon>
    </lineage>
</organism>
<dbReference type="RefSeq" id="WP_326296117.1">
    <property type="nucleotide sequence ID" value="NZ_JAYLLH010000004.1"/>
</dbReference>
<evidence type="ECO:0000313" key="8">
    <source>
        <dbReference type="EMBL" id="MEC3860491.1"/>
    </source>
</evidence>
<evidence type="ECO:0000256" key="2">
    <source>
        <dbReference type="ARBA" id="ARBA00006679"/>
    </source>
</evidence>
<evidence type="ECO:0000256" key="5">
    <source>
        <dbReference type="ARBA" id="ARBA00022989"/>
    </source>
</evidence>
<keyword evidence="6 7" id="KW-0472">Membrane</keyword>
<feature type="transmembrane region" description="Helical" evidence="7">
    <location>
        <begin position="12"/>
        <end position="31"/>
    </location>
</feature>
<reference evidence="8 9" key="1">
    <citation type="submission" date="2024-01" db="EMBL/GenBank/DDBJ databases">
        <title>Mesobacterium rodlantinim sp. nov., isolated from shallow sea hydrothermal systems off Kueishantao Island.</title>
        <authorList>
            <person name="Su Z."/>
            <person name="Tang K."/>
        </authorList>
    </citation>
    <scope>NUCLEOTIDE SEQUENCE [LARGE SCALE GENOMIC DNA]</scope>
    <source>
        <strain evidence="8 9">TK19101</strain>
    </source>
</reference>
<dbReference type="EMBL" id="JAYLLH010000004">
    <property type="protein sequence ID" value="MEC3860491.1"/>
    <property type="molecule type" value="Genomic_DNA"/>
</dbReference>
<evidence type="ECO:0000256" key="3">
    <source>
        <dbReference type="ARBA" id="ARBA00022475"/>
    </source>
</evidence>
<gene>
    <name evidence="8" type="ORF">VK792_04280</name>
</gene>
<proteinExistence type="inferred from homology"/>
<keyword evidence="5 7" id="KW-1133">Transmembrane helix</keyword>
<keyword evidence="4 7" id="KW-0812">Transmembrane</keyword>
<feature type="transmembrane region" description="Helical" evidence="7">
    <location>
        <begin position="51"/>
        <end position="69"/>
    </location>
</feature>
<comment type="subcellular location">
    <subcellularLocation>
        <location evidence="1">Cell membrane</location>
        <topology evidence="1">Multi-pass membrane protein</topology>
    </subcellularLocation>
</comment>
<evidence type="ECO:0000256" key="1">
    <source>
        <dbReference type="ARBA" id="ARBA00004651"/>
    </source>
</evidence>
<protein>
    <submittedName>
        <fullName evidence="8">DoxX family protein</fullName>
    </submittedName>
</protein>
<keyword evidence="9" id="KW-1185">Reference proteome</keyword>
<comment type="similarity">
    <text evidence="2">Belongs to the DoxX family.</text>
</comment>
<dbReference type="PANTHER" id="PTHR33452:SF1">
    <property type="entry name" value="INNER MEMBRANE PROTEIN YPHA-RELATED"/>
    <property type="match status" value="1"/>
</dbReference>
<dbReference type="InterPro" id="IPR032808">
    <property type="entry name" value="DoxX"/>
</dbReference>
<feature type="transmembrane region" description="Helical" evidence="7">
    <location>
        <begin position="76"/>
        <end position="95"/>
    </location>
</feature>
<dbReference type="Pfam" id="PF07681">
    <property type="entry name" value="DoxX"/>
    <property type="match status" value="1"/>
</dbReference>
<evidence type="ECO:0000313" key="9">
    <source>
        <dbReference type="Proteomes" id="UP001348149"/>
    </source>
</evidence>
<name>A0ABU6HDN1_9RHOB</name>
<dbReference type="PANTHER" id="PTHR33452">
    <property type="entry name" value="OXIDOREDUCTASE CATD-RELATED"/>
    <property type="match status" value="1"/>
</dbReference>
<feature type="transmembrane region" description="Helical" evidence="7">
    <location>
        <begin position="101"/>
        <end position="121"/>
    </location>
</feature>
<keyword evidence="3" id="KW-1003">Cell membrane</keyword>
<evidence type="ECO:0000256" key="7">
    <source>
        <dbReference type="SAM" id="Phobius"/>
    </source>
</evidence>
<sequence>MIDSIAQRVDPWLSLLARVLMAVLFFMAGASQIGHVKAFTDTLAQDGVPPVIGGLVFWYLLVSGVLLMLGAATRLVALSQAGFCIVSGILAYSDLSQSTDMVMLLKNVALTGGFLFVFLHGPGRLSVDAWRARFA</sequence>
<accession>A0ABU6HDN1</accession>
<dbReference type="InterPro" id="IPR051907">
    <property type="entry name" value="DoxX-like_oxidoreductase"/>
</dbReference>
<comment type="caution">
    <text evidence="8">The sequence shown here is derived from an EMBL/GenBank/DDBJ whole genome shotgun (WGS) entry which is preliminary data.</text>
</comment>
<evidence type="ECO:0000256" key="6">
    <source>
        <dbReference type="ARBA" id="ARBA00023136"/>
    </source>
</evidence>